<evidence type="ECO:0000313" key="2">
    <source>
        <dbReference type="Proteomes" id="UP000195087"/>
    </source>
</evidence>
<organism evidence="1 2">
    <name type="scientific">Bacillus thuringiensis serovar kumamotoensis</name>
    <dbReference type="NCBI Taxonomy" id="132267"/>
    <lineage>
        <taxon>Bacteria</taxon>
        <taxon>Bacillati</taxon>
        <taxon>Bacillota</taxon>
        <taxon>Bacilli</taxon>
        <taxon>Bacillales</taxon>
        <taxon>Bacillaceae</taxon>
        <taxon>Bacillus</taxon>
        <taxon>Bacillus cereus group</taxon>
    </lineage>
</organism>
<dbReference type="EMBL" id="NFEH01000002">
    <property type="protein sequence ID" value="OTZ79999.1"/>
    <property type="molecule type" value="Genomic_DNA"/>
</dbReference>
<proteinExistence type="predicted"/>
<name>A0A9X6JUI8_BACUK</name>
<sequence length="80" mass="9051">MGEFLKWGLGKVSPVGLGKAQGVFFTTIFRGSAEPKSPKGGTRFTIVKYSVLYFTWKSTEKQQRSIYTLQSGREQNKKKK</sequence>
<protein>
    <submittedName>
        <fullName evidence="1">Uncharacterized protein</fullName>
    </submittedName>
</protein>
<comment type="caution">
    <text evidence="1">The sequence shown here is derived from an EMBL/GenBank/DDBJ whole genome shotgun (WGS) entry which is preliminary data.</text>
</comment>
<dbReference type="AlphaFoldDB" id="A0A9X6JUI8"/>
<dbReference type="Proteomes" id="UP000195087">
    <property type="component" value="Unassembled WGS sequence"/>
</dbReference>
<evidence type="ECO:0000313" key="1">
    <source>
        <dbReference type="EMBL" id="OTZ79999.1"/>
    </source>
</evidence>
<gene>
    <name evidence="1" type="ORF">BK769_00390</name>
</gene>
<accession>A0A9X6JUI8</accession>
<reference evidence="1 2" key="1">
    <citation type="submission" date="2016-10" db="EMBL/GenBank/DDBJ databases">
        <title>Comparative genomics of Bacillus thuringiensis reveals a path to pathogens against multiple invertebrate hosts.</title>
        <authorList>
            <person name="Zheng J."/>
            <person name="Gao Q."/>
            <person name="Liu H."/>
            <person name="Peng D."/>
            <person name="Ruan L."/>
            <person name="Sun M."/>
        </authorList>
    </citation>
    <scope>NUCLEOTIDE SEQUENCE [LARGE SCALE GENOMIC DNA]</scope>
    <source>
        <strain evidence="1">BGSC 4W1</strain>
    </source>
</reference>